<dbReference type="RefSeq" id="WP_152804141.1">
    <property type="nucleotide sequence ID" value="NZ_WHNX01000013.1"/>
</dbReference>
<dbReference type="InterPro" id="IPR036117">
    <property type="entry name" value="DhaL_dom_sf"/>
</dbReference>
<dbReference type="InterPro" id="IPR004007">
    <property type="entry name" value="DhaL_dom"/>
</dbReference>
<evidence type="ECO:0000313" key="2">
    <source>
        <dbReference type="EMBL" id="MPW26041.1"/>
    </source>
</evidence>
<dbReference type="GO" id="GO:0006071">
    <property type="term" value="P:glycerol metabolic process"/>
    <property type="evidence" value="ECO:0007669"/>
    <property type="project" value="InterPro"/>
</dbReference>
<dbReference type="SMART" id="SM01120">
    <property type="entry name" value="Dak2"/>
    <property type="match status" value="1"/>
</dbReference>
<comment type="caution">
    <text evidence="2">The sequence shown here is derived from an EMBL/GenBank/DDBJ whole genome shotgun (WGS) entry which is preliminary data.</text>
</comment>
<dbReference type="NCBIfam" id="TIGR03599">
    <property type="entry name" value="YloV"/>
    <property type="match status" value="1"/>
</dbReference>
<dbReference type="Pfam" id="PF02734">
    <property type="entry name" value="Dak2"/>
    <property type="match status" value="1"/>
</dbReference>
<name>A0A6A7K9Q7_9FIRM</name>
<dbReference type="EMBL" id="WHNX01000013">
    <property type="protein sequence ID" value="MPW26041.1"/>
    <property type="molecule type" value="Genomic_DNA"/>
</dbReference>
<protein>
    <submittedName>
        <fullName evidence="2">DAK2 domain-containing protein</fullName>
    </submittedName>
</protein>
<dbReference type="Gene3D" id="1.25.40.340">
    <property type="match status" value="1"/>
</dbReference>
<dbReference type="InterPro" id="IPR048394">
    <property type="entry name" value="FakA-like_M"/>
</dbReference>
<evidence type="ECO:0000259" key="1">
    <source>
        <dbReference type="PROSITE" id="PS51480"/>
    </source>
</evidence>
<accession>A0A6A7K9Q7</accession>
<organism evidence="2 3">
    <name type="scientific">Alkalibaculum sporogenes</name>
    <dbReference type="NCBI Taxonomy" id="2655001"/>
    <lineage>
        <taxon>Bacteria</taxon>
        <taxon>Bacillati</taxon>
        <taxon>Bacillota</taxon>
        <taxon>Clostridia</taxon>
        <taxon>Eubacteriales</taxon>
        <taxon>Eubacteriaceae</taxon>
        <taxon>Alkalibaculum</taxon>
    </lineage>
</organism>
<dbReference type="PROSITE" id="PS51480">
    <property type="entry name" value="DHAL"/>
    <property type="match status" value="1"/>
</dbReference>
<dbReference type="Pfam" id="PF21645">
    <property type="entry name" value="FakA-like_M"/>
    <property type="match status" value="1"/>
</dbReference>
<gene>
    <name evidence="2" type="ORF">GC105_09585</name>
</gene>
<dbReference type="InterPro" id="IPR033470">
    <property type="entry name" value="FakA-like_C"/>
</dbReference>
<dbReference type="Proteomes" id="UP000440004">
    <property type="component" value="Unassembled WGS sequence"/>
</dbReference>
<dbReference type="PANTHER" id="PTHR33434">
    <property type="entry name" value="DEGV DOMAIN-CONTAINING PROTEIN DR_1986-RELATED"/>
    <property type="match status" value="1"/>
</dbReference>
<dbReference type="InterPro" id="IPR050270">
    <property type="entry name" value="DegV_domain_contain"/>
</dbReference>
<dbReference type="Pfam" id="PF13684">
    <property type="entry name" value="FakA-like_C"/>
    <property type="match status" value="1"/>
</dbReference>
<dbReference type="SUPFAM" id="SSF101473">
    <property type="entry name" value="DhaL-like"/>
    <property type="match status" value="1"/>
</dbReference>
<dbReference type="GO" id="GO:0004371">
    <property type="term" value="F:glycerone kinase activity"/>
    <property type="evidence" value="ECO:0007669"/>
    <property type="project" value="InterPro"/>
</dbReference>
<feature type="domain" description="DhaL" evidence="1">
    <location>
        <begin position="9"/>
        <end position="201"/>
    </location>
</feature>
<dbReference type="SMART" id="SM01121">
    <property type="entry name" value="Dak1_2"/>
    <property type="match status" value="1"/>
</dbReference>
<dbReference type="PANTHER" id="PTHR33434:SF4">
    <property type="entry name" value="PHOSPHATASE PROTEIN"/>
    <property type="match status" value="1"/>
</dbReference>
<proteinExistence type="predicted"/>
<dbReference type="AlphaFoldDB" id="A0A6A7K9Q7"/>
<sequence length="539" mass="59287">MQVKYIDGNMLRNMIINAADNLQNNKNTVDDLNVFPVPDGDTGTNMSLTIQYAASEVKKSSEEDLYKVAQIASSGALMGARGNSGVILSQLFRGFAKGCKDKTNLGPSELAFALKDSSDMAYKAVMKPIEGTILTVAREMSEFAIENKDKFEFIDEMILAIIAHGEKSLAKTPDLLPVLKEAGVVDAGGMGLLFIAEGAYEVVSGKSIPKKNYSEVTSERMFEDNIMSLEDITYGYCTEFIILKEDNDISVEESLKLDLSTFGDSVIVVGDENNIKVHVHTDNPDRALKLALNIGALTRIKIDNMREQVANNAIHHTQAVEKEYGFISVASGDGLQKLFMDLGVDEVILGGQTMNPSTQDFMNCIQKINAKEIFILPNNSNILLAANQAKEISDKSIIVIPTKTVPQGITAMLSFNGDIDIQENTATMIDAIEYVKTGQITYAVRDTIYKDLTIKKGDIIGLIDNNIQVVGNDVYKVAIELMEKMVDDESSLISIYYGSDTKQDEVESFFDNIEKQYSDLDVELNYGGQGLYYLIVSVE</sequence>
<evidence type="ECO:0000313" key="3">
    <source>
        <dbReference type="Proteomes" id="UP000440004"/>
    </source>
</evidence>
<reference evidence="2 3" key="1">
    <citation type="submission" date="2019-10" db="EMBL/GenBank/DDBJ databases">
        <title>Alkalibaculum tamaniensis sp.nov., a new alkaliphilic acetogen, isolated on methoxylated aromatics from a mud volcano.</title>
        <authorList>
            <person name="Khomyakova M.A."/>
            <person name="Merkel A.Y."/>
            <person name="Bonch-Osmolovskaya E.A."/>
            <person name="Slobodkin A.I."/>
        </authorList>
    </citation>
    <scope>NUCLEOTIDE SEQUENCE [LARGE SCALE GENOMIC DNA]</scope>
    <source>
        <strain evidence="2 3">M08DMB</strain>
    </source>
</reference>
<keyword evidence="3" id="KW-1185">Reference proteome</keyword>
<dbReference type="InterPro" id="IPR019986">
    <property type="entry name" value="YloV-like"/>
</dbReference>